<comment type="similarity">
    <text evidence="9 13">Belongs to the QueA family.</text>
</comment>
<dbReference type="InterPro" id="IPR042118">
    <property type="entry name" value="QueA_dom1"/>
</dbReference>
<dbReference type="FunFam" id="2.40.10.240:FF:000002">
    <property type="entry name" value="S-adenosylmethionine:tRNA ribosyltransferase-isomerase"/>
    <property type="match status" value="1"/>
</dbReference>
<protein>
    <recommendedName>
        <fullName evidence="11 13">S-adenosylmethionine:tRNA ribosyltransferase-isomerase</fullName>
        <ecNumber evidence="10 13">2.4.99.17</ecNumber>
    </recommendedName>
    <alternativeName>
        <fullName evidence="12 13">Queuosine biosynthesis protein QueA</fullName>
    </alternativeName>
</protein>
<keyword evidence="4 13" id="KW-0963">Cytoplasm</keyword>
<comment type="catalytic activity">
    <reaction evidence="8 13">
        <text>7-aminomethyl-7-carbaguanosine(34) in tRNA + S-adenosyl-L-methionine = epoxyqueuosine(34) in tRNA + adenine + L-methionine + 2 H(+)</text>
        <dbReference type="Rhea" id="RHEA:32155"/>
        <dbReference type="Rhea" id="RHEA-COMP:10342"/>
        <dbReference type="Rhea" id="RHEA-COMP:18582"/>
        <dbReference type="ChEBI" id="CHEBI:15378"/>
        <dbReference type="ChEBI" id="CHEBI:16708"/>
        <dbReference type="ChEBI" id="CHEBI:57844"/>
        <dbReference type="ChEBI" id="CHEBI:59789"/>
        <dbReference type="ChEBI" id="CHEBI:82833"/>
        <dbReference type="ChEBI" id="CHEBI:194443"/>
        <dbReference type="EC" id="2.4.99.17"/>
    </reaction>
</comment>
<proteinExistence type="inferred from homology"/>
<evidence type="ECO:0000256" key="8">
    <source>
        <dbReference type="ARBA" id="ARBA00052751"/>
    </source>
</evidence>
<evidence type="ECO:0000313" key="14">
    <source>
        <dbReference type="EMBL" id="RDY20451.1"/>
    </source>
</evidence>
<comment type="pathway">
    <text evidence="2 13">tRNA modification; tRNA-queuosine biosynthesis.</text>
</comment>
<keyword evidence="7 13" id="KW-0671">Queuosine biosynthesis</keyword>
<comment type="function">
    <text evidence="13">Transfers and isomerizes the ribose moiety from AdoMet to the 7-aminomethyl group of 7-deazaguanine (preQ1-tRNA) to give epoxyqueuosine (oQ-tRNA).</text>
</comment>
<dbReference type="NCBIfam" id="TIGR00113">
    <property type="entry name" value="queA"/>
    <property type="match status" value="1"/>
</dbReference>
<comment type="caution">
    <text evidence="14">The sequence shown here is derived from an EMBL/GenBank/DDBJ whole genome shotgun (WGS) entry which is preliminary data.</text>
</comment>
<dbReference type="Pfam" id="PF02547">
    <property type="entry name" value="Queuosine_synth"/>
    <property type="match status" value="1"/>
</dbReference>
<evidence type="ECO:0000256" key="6">
    <source>
        <dbReference type="ARBA" id="ARBA00022691"/>
    </source>
</evidence>
<dbReference type="RefSeq" id="WP_068913258.1">
    <property type="nucleotide sequence ID" value="NZ_MBEW02000037.1"/>
</dbReference>
<dbReference type="AlphaFoldDB" id="A0A371IIZ4"/>
<dbReference type="EC" id="2.4.99.17" evidence="10 13"/>
<organism evidence="14 15">
    <name type="scientific">Criibacterium bergeronii</name>
    <dbReference type="NCBI Taxonomy" id="1871336"/>
    <lineage>
        <taxon>Bacteria</taxon>
        <taxon>Bacillati</taxon>
        <taxon>Bacillota</taxon>
        <taxon>Clostridia</taxon>
        <taxon>Peptostreptococcales</taxon>
        <taxon>Filifactoraceae</taxon>
        <taxon>Criibacterium</taxon>
    </lineage>
</organism>
<dbReference type="UniPathway" id="UPA00392"/>
<keyword evidence="15" id="KW-1185">Reference proteome</keyword>
<evidence type="ECO:0000256" key="2">
    <source>
        <dbReference type="ARBA" id="ARBA00004691"/>
    </source>
</evidence>
<comment type="subunit">
    <text evidence="3 13">Monomer.</text>
</comment>
<evidence type="ECO:0000256" key="11">
    <source>
        <dbReference type="ARBA" id="ARBA00069325"/>
    </source>
</evidence>
<evidence type="ECO:0000313" key="15">
    <source>
        <dbReference type="Proteomes" id="UP000093352"/>
    </source>
</evidence>
<gene>
    <name evidence="13" type="primary">queA</name>
    <name evidence="14" type="ORF">BBG48_009990</name>
</gene>
<reference evidence="14 15" key="1">
    <citation type="journal article" date="2016" name="Genome Announc.">
        <title>Draft Genome Sequence of Criibacterium bergeronii gen. nov., sp. nov., Strain CCRI-22567T, Isolated from a Vaginal Sample from a Woman with Bacterial Vaginosis.</title>
        <authorList>
            <person name="Maheux A.F."/>
            <person name="Berube E."/>
            <person name="Boudreau D.K."/>
            <person name="Raymond F."/>
            <person name="Corbeil J."/>
            <person name="Roy P.H."/>
            <person name="Boissinot M."/>
            <person name="Omar R.F."/>
        </authorList>
    </citation>
    <scope>NUCLEOTIDE SEQUENCE [LARGE SCALE GENOMIC DNA]</scope>
    <source>
        <strain evidence="14 15">CCRI-22567</strain>
    </source>
</reference>
<evidence type="ECO:0000256" key="12">
    <source>
        <dbReference type="ARBA" id="ARBA00076160"/>
    </source>
</evidence>
<dbReference type="PANTHER" id="PTHR30307">
    <property type="entry name" value="S-ADENOSYLMETHIONINE:TRNA RIBOSYLTRANSFERASE-ISOMERASE"/>
    <property type="match status" value="1"/>
</dbReference>
<keyword evidence="6 13" id="KW-0949">S-adenosyl-L-methionine</keyword>
<dbReference type="HAMAP" id="MF_00113">
    <property type="entry name" value="QueA"/>
    <property type="match status" value="1"/>
</dbReference>
<dbReference type="GO" id="GO:0008616">
    <property type="term" value="P:tRNA queuosine(34) biosynthetic process"/>
    <property type="evidence" value="ECO:0007669"/>
    <property type="project" value="UniProtKB-UniRule"/>
</dbReference>
<name>A0A371IIZ4_9FIRM</name>
<dbReference type="GO" id="GO:0051075">
    <property type="term" value="F:S-adenosylmethionine:tRNA ribosyltransferase-isomerase activity"/>
    <property type="evidence" value="ECO:0007669"/>
    <property type="project" value="UniProtKB-EC"/>
</dbReference>
<dbReference type="GO" id="GO:0005737">
    <property type="term" value="C:cytoplasm"/>
    <property type="evidence" value="ECO:0007669"/>
    <property type="project" value="UniProtKB-SubCell"/>
</dbReference>
<dbReference type="InterPro" id="IPR042119">
    <property type="entry name" value="QueA_dom2"/>
</dbReference>
<dbReference type="Proteomes" id="UP000093352">
    <property type="component" value="Unassembled WGS sequence"/>
</dbReference>
<dbReference type="SUPFAM" id="SSF111337">
    <property type="entry name" value="QueA-like"/>
    <property type="match status" value="1"/>
</dbReference>
<dbReference type="InterPro" id="IPR036100">
    <property type="entry name" value="QueA_sf"/>
</dbReference>
<evidence type="ECO:0000256" key="9">
    <source>
        <dbReference type="ARBA" id="ARBA00061210"/>
    </source>
</evidence>
<dbReference type="InterPro" id="IPR003699">
    <property type="entry name" value="QueA"/>
</dbReference>
<evidence type="ECO:0000256" key="3">
    <source>
        <dbReference type="ARBA" id="ARBA00011245"/>
    </source>
</evidence>
<dbReference type="FunFam" id="3.40.1780.10:FF:000001">
    <property type="entry name" value="S-adenosylmethionine:tRNA ribosyltransferase-isomerase"/>
    <property type="match status" value="1"/>
</dbReference>
<evidence type="ECO:0000256" key="10">
    <source>
        <dbReference type="ARBA" id="ARBA00066503"/>
    </source>
</evidence>
<dbReference type="Gene3D" id="2.40.10.240">
    <property type="entry name" value="QueA-like"/>
    <property type="match status" value="1"/>
</dbReference>
<evidence type="ECO:0000256" key="5">
    <source>
        <dbReference type="ARBA" id="ARBA00022679"/>
    </source>
</evidence>
<comment type="subcellular location">
    <subcellularLocation>
        <location evidence="1 13">Cytoplasm</location>
    </subcellularLocation>
</comment>
<dbReference type="PANTHER" id="PTHR30307:SF0">
    <property type="entry name" value="S-ADENOSYLMETHIONINE:TRNA RIBOSYLTRANSFERASE-ISOMERASE"/>
    <property type="match status" value="1"/>
</dbReference>
<accession>A0A371IIZ4</accession>
<sequence>MDTRDFDYYLPEELIAQEPLKDRSASRMMKLDKQTGEIKHESFKNIVNYLDENCVLVLNNTRVLPARLYGIKEETDAHIEILLLKRIDMYNWQILVKPAKRAKIGTVIRFSDRLSGTISKEEDEGIRYIKFDFDGVFEDIIYEIGSMPLPPYIHHKLDDKERYQTVYSKINGSSAAPTAGLHFTDEILGQIKNKGIEIEYVTLHVGLGTFRPVKVDKIEQHHMHSEYYNIDEDVAKRLNEARKNGKKIVAVGTTTVRTLESASNKDGELTKLSDNTNIFIFPPYKFKFVDSIITNFHLPMSTLIMMISAFAGKDKLFHAYEEAVKNKYRFFSFGDCMFID</sequence>
<dbReference type="STRING" id="1871336.BBG48_09990"/>
<evidence type="ECO:0000256" key="7">
    <source>
        <dbReference type="ARBA" id="ARBA00022785"/>
    </source>
</evidence>
<dbReference type="NCBIfam" id="NF001140">
    <property type="entry name" value="PRK00147.1"/>
    <property type="match status" value="1"/>
</dbReference>
<evidence type="ECO:0000256" key="13">
    <source>
        <dbReference type="HAMAP-Rule" id="MF_00113"/>
    </source>
</evidence>
<dbReference type="Gene3D" id="3.40.1780.10">
    <property type="entry name" value="QueA-like"/>
    <property type="match status" value="1"/>
</dbReference>
<evidence type="ECO:0000256" key="4">
    <source>
        <dbReference type="ARBA" id="ARBA00022490"/>
    </source>
</evidence>
<evidence type="ECO:0000256" key="1">
    <source>
        <dbReference type="ARBA" id="ARBA00004496"/>
    </source>
</evidence>
<keyword evidence="5 13" id="KW-0808">Transferase</keyword>
<keyword evidence="14" id="KW-0328">Glycosyltransferase</keyword>
<dbReference type="EMBL" id="MBEW02000037">
    <property type="protein sequence ID" value="RDY20451.1"/>
    <property type="molecule type" value="Genomic_DNA"/>
</dbReference>